<evidence type="ECO:0000313" key="2">
    <source>
        <dbReference type="EMBL" id="PQK17873.1"/>
    </source>
</evidence>
<gene>
    <name evidence="2" type="ORF">BB8028_0009g00750</name>
</gene>
<feature type="region of interest" description="Disordered" evidence="1">
    <location>
        <begin position="1"/>
        <end position="38"/>
    </location>
</feature>
<feature type="region of interest" description="Disordered" evidence="1">
    <location>
        <begin position="506"/>
        <end position="551"/>
    </location>
</feature>
<sequence>MTLVEANDITSSHLHSGHREHFIESRSQKLSRIKPATHSPQAAFSSDYCTVRHLRASFRGQMATKDPESQPQRTWVPATIGVCHWQTANDRFGPDAKAAIRDRERVALGLPALGHQASYLWTPEFLDQESVDEHSIYSTLPATQCYRNNLTALSQAYNLYFVAYQSYIFVYVPRSIARQRLPRRPDYQFRCEPSKVAPHIGGYVDQVVPHSVNHLTTGFLGNEEIVVACCDDGEVYAYYTRETAEWIALQENSPLAHHAGPKRFRCASAKPPTHFFRENVGVSAWGLAVHRQSRLIAVSSNRREVTVFAFALQRPRRSSQQQEEEDAACNGPAAYVRRRSKNWRIVIALGQTTSNIPNICFIDDENGGAEKVAAVDIDGCAWIADIWNASQPVSAIRSTDPSLRRSEESVGESSRGWGVLALSDDSFVTVNTLDELIGGAPGEIVPAYGTGLQPMADVEPCVRAIPDNPCPEFESGLDRMDNLQMLFPGQNALQAIASLLGNAEGVFGDDSDEDQIVNNDANEGENEDEEDDEDDEDDADEEMEDEDEDIHEQDIETAWAVAAEGVDTDYHSDVSWDGDEFVEEIIVDHVLNEGSTQVDPHHSEAPQTLHHPWWYTAESYVPSSPDLVATETDWDKMGENLVYFPHSGRIAPMPRETIPLAKFLKRSPREYGVCGQGKLHSIPKNYHLIRAYEKDVELRTLRADHLGEEQAIGIYCPNTLTFGSFHDRNLRPYFRATSRMSLIMHVPELSLVIIGSPTGRVLLLTPTRLSNPQSAPTGFAKCPRSGSREVWSHGLRVEWVLPRSSDDICHGQHRRPLHGVAVGPVQDERGVGAAGSGHASTPRRYRLMLHYRNHDIATFEITRQEQTGKLCIF</sequence>
<comment type="caution">
    <text evidence="2">The sequence shown here is derived from an EMBL/GenBank/DDBJ whole genome shotgun (WGS) entry which is preliminary data.</text>
</comment>
<reference evidence="2 3" key="1">
    <citation type="submission" date="2016-07" db="EMBL/GenBank/DDBJ databases">
        <title>Comparative genomics of the entomopathogenic fungus Beauveria bassiana.</title>
        <authorList>
            <person name="Valero Jimenez C.A."/>
            <person name="Zwaan B.J."/>
            <person name="Van Kan J.A."/>
            <person name="Takken W."/>
            <person name="Debets A.J."/>
            <person name="Schoustra S.E."/>
            <person name="Koenraadt C.J."/>
        </authorList>
    </citation>
    <scope>NUCLEOTIDE SEQUENCE [LARGE SCALE GENOMIC DNA]</scope>
    <source>
        <strain evidence="2 3">ARSEF 8028</strain>
    </source>
</reference>
<dbReference type="Pfam" id="PF08728">
    <property type="entry name" value="CRT10"/>
    <property type="match status" value="1"/>
</dbReference>
<name>A0A2S7YP89_BEABA</name>
<dbReference type="OrthoDB" id="5591786at2759"/>
<feature type="compositionally biased region" description="Acidic residues" evidence="1">
    <location>
        <begin position="522"/>
        <end position="551"/>
    </location>
</feature>
<organism evidence="2 3">
    <name type="scientific">Beauveria bassiana</name>
    <name type="common">White muscardine disease fungus</name>
    <name type="synonym">Tritirachium shiotae</name>
    <dbReference type="NCBI Taxonomy" id="176275"/>
    <lineage>
        <taxon>Eukaryota</taxon>
        <taxon>Fungi</taxon>
        <taxon>Dikarya</taxon>
        <taxon>Ascomycota</taxon>
        <taxon>Pezizomycotina</taxon>
        <taxon>Sordariomycetes</taxon>
        <taxon>Hypocreomycetidae</taxon>
        <taxon>Hypocreales</taxon>
        <taxon>Cordycipitaceae</taxon>
        <taxon>Beauveria</taxon>
    </lineage>
</organism>
<dbReference type="InterPro" id="IPR014839">
    <property type="entry name" value="Crt10"/>
</dbReference>
<accession>A0A2S7YP89</accession>
<protein>
    <submittedName>
        <fullName evidence="2">Uncharacterized protein</fullName>
    </submittedName>
</protein>
<proteinExistence type="predicted"/>
<feature type="compositionally biased region" description="Basic and acidic residues" evidence="1">
    <location>
        <begin position="17"/>
        <end position="27"/>
    </location>
</feature>
<dbReference type="EMBL" id="JRHA01000009">
    <property type="protein sequence ID" value="PQK17873.1"/>
    <property type="molecule type" value="Genomic_DNA"/>
</dbReference>
<evidence type="ECO:0000256" key="1">
    <source>
        <dbReference type="SAM" id="MobiDB-lite"/>
    </source>
</evidence>
<dbReference type="AlphaFoldDB" id="A0A2S7YP89"/>
<evidence type="ECO:0000313" key="3">
    <source>
        <dbReference type="Proteomes" id="UP000237441"/>
    </source>
</evidence>
<dbReference type="Proteomes" id="UP000237441">
    <property type="component" value="Unassembled WGS sequence"/>
</dbReference>